<evidence type="ECO:0000313" key="3">
    <source>
        <dbReference type="Proteomes" id="UP001597508"/>
    </source>
</evidence>
<evidence type="ECO:0000313" key="2">
    <source>
        <dbReference type="EMBL" id="MFD2568627.1"/>
    </source>
</evidence>
<dbReference type="Pfam" id="PF12099">
    <property type="entry name" value="DUF3575"/>
    <property type="match status" value="1"/>
</dbReference>
<dbReference type="EMBL" id="JBHULH010000012">
    <property type="protein sequence ID" value="MFD2568627.1"/>
    <property type="molecule type" value="Genomic_DNA"/>
</dbReference>
<protein>
    <submittedName>
        <fullName evidence="2">DUF3575 domain-containing protein</fullName>
    </submittedName>
</protein>
<feature type="signal peptide" evidence="1">
    <location>
        <begin position="1"/>
        <end position="18"/>
    </location>
</feature>
<gene>
    <name evidence="2" type="ORF">ACFSRZ_14715</name>
</gene>
<feature type="chain" id="PRO_5047070045" evidence="1">
    <location>
        <begin position="19"/>
        <end position="183"/>
    </location>
</feature>
<keyword evidence="1" id="KW-0732">Signal</keyword>
<dbReference type="RefSeq" id="WP_379667335.1">
    <property type="nucleotide sequence ID" value="NZ_JBHULH010000012.1"/>
</dbReference>
<dbReference type="Proteomes" id="UP001597508">
    <property type="component" value="Unassembled WGS sequence"/>
</dbReference>
<reference evidence="3" key="1">
    <citation type="journal article" date="2019" name="Int. J. Syst. Evol. Microbiol.">
        <title>The Global Catalogue of Microorganisms (GCM) 10K type strain sequencing project: providing services to taxonomists for standard genome sequencing and annotation.</title>
        <authorList>
            <consortium name="The Broad Institute Genomics Platform"/>
            <consortium name="The Broad Institute Genome Sequencing Center for Infectious Disease"/>
            <person name="Wu L."/>
            <person name="Ma J."/>
        </authorList>
    </citation>
    <scope>NUCLEOTIDE SEQUENCE [LARGE SCALE GENOMIC DNA]</scope>
    <source>
        <strain evidence="3">KCTC 52127</strain>
    </source>
</reference>
<evidence type="ECO:0000256" key="1">
    <source>
        <dbReference type="SAM" id="SignalP"/>
    </source>
</evidence>
<accession>A0ABW5LZ63</accession>
<keyword evidence="3" id="KW-1185">Reference proteome</keyword>
<organism evidence="2 3">
    <name type="scientific">Pseudotenacibaculum haliotis</name>
    <dbReference type="NCBI Taxonomy" id="1862138"/>
    <lineage>
        <taxon>Bacteria</taxon>
        <taxon>Pseudomonadati</taxon>
        <taxon>Bacteroidota</taxon>
        <taxon>Flavobacteriia</taxon>
        <taxon>Flavobacteriales</taxon>
        <taxon>Flavobacteriaceae</taxon>
        <taxon>Pseudotenacibaculum</taxon>
    </lineage>
</organism>
<name>A0ABW5LZ63_9FLAO</name>
<comment type="caution">
    <text evidence="2">The sequence shown here is derived from an EMBL/GenBank/DDBJ whole genome shotgun (WGS) entry which is preliminary data.</text>
</comment>
<sequence>MKKLLPIVFFCFSAIGFAQDDPYPQDVNKKHEVSMNALTLIVSEWIDLSYEYLINEESSFGIDVQFGLDNNNDFESYRNFSITPNYRRYFSNKYARGFYVEAFGMIHSTEEDIDIFLSSTNTYTVEVDKRTDFSLGISVGGKFVTKNGFVADVFLGVGRNLFNSENDFSEVAGRVGISLGYRF</sequence>
<proteinExistence type="predicted"/>
<dbReference type="InterPro" id="IPR021958">
    <property type="entry name" value="DUF3575"/>
</dbReference>